<keyword evidence="2" id="KW-1185">Reference proteome</keyword>
<organism evidence="1 2">
    <name type="scientific">Neophaeococcomyces mojaviensis</name>
    <dbReference type="NCBI Taxonomy" id="3383035"/>
    <lineage>
        <taxon>Eukaryota</taxon>
        <taxon>Fungi</taxon>
        <taxon>Dikarya</taxon>
        <taxon>Ascomycota</taxon>
        <taxon>Pezizomycotina</taxon>
        <taxon>Eurotiomycetes</taxon>
        <taxon>Chaetothyriomycetidae</taxon>
        <taxon>Chaetothyriales</taxon>
        <taxon>Chaetothyriales incertae sedis</taxon>
        <taxon>Neophaeococcomyces</taxon>
    </lineage>
</organism>
<evidence type="ECO:0000313" key="1">
    <source>
        <dbReference type="EMBL" id="KAJ9654775.1"/>
    </source>
</evidence>
<reference evidence="1" key="1">
    <citation type="submission" date="2022-10" db="EMBL/GenBank/DDBJ databases">
        <title>Culturing micro-colonial fungi from biological soil crusts in the Mojave desert and describing Neophaeococcomyces mojavensis, and introducing the new genera and species Taxawa tesnikishii.</title>
        <authorList>
            <person name="Kurbessoian T."/>
            <person name="Stajich J.E."/>
        </authorList>
    </citation>
    <scope>NUCLEOTIDE SEQUENCE</scope>
    <source>
        <strain evidence="1">JES_112</strain>
    </source>
</reference>
<dbReference type="Proteomes" id="UP001172386">
    <property type="component" value="Unassembled WGS sequence"/>
</dbReference>
<gene>
    <name evidence="1" type="ORF">H2198_006214</name>
</gene>
<evidence type="ECO:0000313" key="2">
    <source>
        <dbReference type="Proteomes" id="UP001172386"/>
    </source>
</evidence>
<sequence length="190" mass="21631">MVMVKDQKIQRLDGSVGTARVVPLADSELDGLDILTWPAYSPIWPVLDNKESEDVHSEWFDLSAFNNLFSIQGGLINFNLNFRFSSTNVDEQEQWIFDLENGDDWFYFEDNYSQSSLAKSVDAPAPPFTISTISGTETEVIRLRFKTQPQHKVLHKGACSFSGIRVPEQGSRMPISRVRNSLVHQYRQDA</sequence>
<accession>A0ACC3A3J2</accession>
<name>A0ACC3A3J2_9EURO</name>
<dbReference type="EMBL" id="JAPDRQ010000112">
    <property type="protein sequence ID" value="KAJ9654775.1"/>
    <property type="molecule type" value="Genomic_DNA"/>
</dbReference>
<proteinExistence type="predicted"/>
<comment type="caution">
    <text evidence="1">The sequence shown here is derived from an EMBL/GenBank/DDBJ whole genome shotgun (WGS) entry which is preliminary data.</text>
</comment>
<protein>
    <submittedName>
        <fullName evidence="1">Uncharacterized protein</fullName>
    </submittedName>
</protein>